<keyword evidence="9 20" id="KW-1133">Transmembrane helix</keyword>
<dbReference type="EC" id="1.6.2.2" evidence="19"/>
<feature type="binding site" evidence="18">
    <location>
        <position position="121"/>
    </location>
    <ligand>
        <name>FAD</name>
        <dbReference type="ChEBI" id="CHEBI:57692"/>
    </ligand>
</feature>
<feature type="binding site" evidence="18">
    <location>
        <position position="140"/>
    </location>
    <ligand>
        <name>FAD</name>
        <dbReference type="ChEBI" id="CHEBI:57692"/>
    </ligand>
</feature>
<keyword evidence="7" id="KW-1000">Mitochondrion outer membrane</keyword>
<evidence type="ECO:0000256" key="13">
    <source>
        <dbReference type="ARBA" id="ARBA00023136"/>
    </source>
</evidence>
<dbReference type="PRINTS" id="PR00371">
    <property type="entry name" value="FPNCR"/>
</dbReference>
<evidence type="ECO:0000256" key="4">
    <source>
        <dbReference type="ARBA" id="ARBA00006105"/>
    </source>
</evidence>
<comment type="caution">
    <text evidence="22">The sequence shown here is derived from an EMBL/GenBank/DDBJ whole genome shotgun (WGS) entry which is preliminary data.</text>
</comment>
<evidence type="ECO:0000256" key="17">
    <source>
        <dbReference type="ARBA" id="ARBA00049138"/>
    </source>
</evidence>
<dbReference type="SUPFAM" id="SSF63380">
    <property type="entry name" value="Riboflavin synthase domain-like"/>
    <property type="match status" value="1"/>
</dbReference>
<evidence type="ECO:0000256" key="12">
    <source>
        <dbReference type="ARBA" id="ARBA00023128"/>
    </source>
</evidence>
<dbReference type="GO" id="GO:0005741">
    <property type="term" value="C:mitochondrial outer membrane"/>
    <property type="evidence" value="ECO:0007669"/>
    <property type="project" value="UniProtKB-SubCell"/>
</dbReference>
<dbReference type="InterPro" id="IPR017927">
    <property type="entry name" value="FAD-bd_FR_type"/>
</dbReference>
<dbReference type="PANTHER" id="PTHR19370">
    <property type="entry name" value="NADH-CYTOCHROME B5 REDUCTASE"/>
    <property type="match status" value="1"/>
</dbReference>
<dbReference type="SUPFAM" id="SSF52343">
    <property type="entry name" value="Ferredoxin reductase-like, C-terminal NADP-linked domain"/>
    <property type="match status" value="1"/>
</dbReference>
<comment type="function">
    <text evidence="14">NADH-dependent reductase for DPH3 and cytochrome b5. Required for the first step of diphthamide biosynthesis, a post-translational modification of histidine which occurs in elongation factor 2. DPH1 and DPH2 transfer a 3-amino-3-carboxypropyl (ACP) group from S-adenosyl-L-methionine (SAM) to a histidine residue, the reaction is assisted by a reduction system comprising DPH3 and a NADH-dependent reductase, predominantly CBR1. By reducing DPH3, also involved in the formation of the tRNA wobble base modification mcm5s 2U (5-methoxycarbonylmethyl-2-thiouridine), mediated by the elongator complex. The cytochrome b5/NADH cytochrome b5 reductase electron transfer system supports the catalytic activity of several sterol biosynthetic enzymes.</text>
</comment>
<evidence type="ECO:0000256" key="2">
    <source>
        <dbReference type="ARBA" id="ARBA00004572"/>
    </source>
</evidence>
<evidence type="ECO:0000256" key="10">
    <source>
        <dbReference type="ARBA" id="ARBA00023002"/>
    </source>
</evidence>
<feature type="binding site" evidence="18">
    <location>
        <position position="148"/>
    </location>
    <ligand>
        <name>FAD</name>
        <dbReference type="ChEBI" id="CHEBI:57692"/>
    </ligand>
</feature>
<dbReference type="CDD" id="cd06183">
    <property type="entry name" value="cyt_b5_reduct_like"/>
    <property type="match status" value="1"/>
</dbReference>
<evidence type="ECO:0000256" key="18">
    <source>
        <dbReference type="PIRSR" id="PIRSR601834-1"/>
    </source>
</evidence>
<dbReference type="EMBL" id="CAJPDQ010000004">
    <property type="protein sequence ID" value="CAF9908872.1"/>
    <property type="molecule type" value="Genomic_DNA"/>
</dbReference>
<evidence type="ECO:0000313" key="22">
    <source>
        <dbReference type="EMBL" id="CAF9908872.1"/>
    </source>
</evidence>
<dbReference type="InterPro" id="IPR001834">
    <property type="entry name" value="CBR-like"/>
</dbReference>
<comment type="similarity">
    <text evidence="4 19">Belongs to the flavoprotein pyridine nucleotide cytochrome reductase family.</text>
</comment>
<evidence type="ECO:0000256" key="7">
    <source>
        <dbReference type="ARBA" id="ARBA00022787"/>
    </source>
</evidence>
<dbReference type="GO" id="GO:0090524">
    <property type="term" value="F:cytochrome-b5 reductase activity, acting on NADH"/>
    <property type="evidence" value="ECO:0007669"/>
    <property type="project" value="UniProtKB-EC"/>
</dbReference>
<dbReference type="OrthoDB" id="432685at2759"/>
<comment type="subcellular location">
    <subcellularLocation>
        <location evidence="2">Mitochondrion outer membrane</location>
        <topology evidence="2">Single-pass membrane protein</topology>
    </subcellularLocation>
</comment>
<proteinExistence type="inferred from homology"/>
<feature type="transmembrane region" description="Helical" evidence="20">
    <location>
        <begin position="12"/>
        <end position="33"/>
    </location>
</feature>
<comment type="cofactor">
    <cofactor evidence="1 18 19">
        <name>FAD</name>
        <dbReference type="ChEBI" id="CHEBI:57692"/>
    </cofactor>
</comment>
<feature type="binding site" evidence="18">
    <location>
        <position position="138"/>
    </location>
    <ligand>
        <name>FAD</name>
        <dbReference type="ChEBI" id="CHEBI:57692"/>
    </ligand>
</feature>
<keyword evidence="11 19" id="KW-0520">NAD</keyword>
<dbReference type="Gene3D" id="2.40.30.10">
    <property type="entry name" value="Translation factors"/>
    <property type="match status" value="1"/>
</dbReference>
<dbReference type="InterPro" id="IPR001433">
    <property type="entry name" value="OxRdtase_FAD/NAD-bd"/>
</dbReference>
<comment type="pathway">
    <text evidence="3">Protein modification; peptidyl-diphthamide biosynthesis.</text>
</comment>
<dbReference type="PANTHER" id="PTHR19370:SF184">
    <property type="entry name" value="NADH-CYTOCHROME B5 REDUCTASE-LIKE"/>
    <property type="match status" value="1"/>
</dbReference>
<evidence type="ECO:0000256" key="15">
    <source>
        <dbReference type="ARBA" id="ARBA00038836"/>
    </source>
</evidence>
<comment type="subunit">
    <text evidence="15">Monomer. Component of the 2-(3-amino-3-carboxypropyl)histidine synthase complex composed of DPH1, DPH2, DPH3 and a NADH-dependent reductase, predominantly CBR1.</text>
</comment>
<evidence type="ECO:0000256" key="14">
    <source>
        <dbReference type="ARBA" id="ARBA00037104"/>
    </source>
</evidence>
<feature type="binding site" evidence="18">
    <location>
        <position position="123"/>
    </location>
    <ligand>
        <name>FAD</name>
        <dbReference type="ChEBI" id="CHEBI:57692"/>
    </ligand>
</feature>
<dbReference type="AlphaFoldDB" id="A0A8H3HZF3"/>
<comment type="catalytic activity">
    <reaction evidence="17">
        <text>2 Fe(3+)-[Dph3] + NADH = 2 Fe(2+)-[Dph3] + NAD(+) + H(+)</text>
        <dbReference type="Rhea" id="RHEA:71231"/>
        <dbReference type="Rhea" id="RHEA-COMP:18002"/>
        <dbReference type="Rhea" id="RHEA-COMP:18003"/>
        <dbReference type="ChEBI" id="CHEBI:15378"/>
        <dbReference type="ChEBI" id="CHEBI:29033"/>
        <dbReference type="ChEBI" id="CHEBI:29034"/>
        <dbReference type="ChEBI" id="CHEBI:57540"/>
        <dbReference type="ChEBI" id="CHEBI:57945"/>
        <dbReference type="ChEBI" id="CHEBI:83228"/>
    </reaction>
    <physiologicalReaction direction="left-to-right" evidence="17">
        <dbReference type="Rhea" id="RHEA:71232"/>
    </physiologicalReaction>
</comment>
<keyword evidence="6 20" id="KW-0812">Transmembrane</keyword>
<keyword evidence="5 18" id="KW-0285">Flavoprotein</keyword>
<dbReference type="Proteomes" id="UP000664169">
    <property type="component" value="Unassembled WGS sequence"/>
</dbReference>
<organism evidence="22 23">
    <name type="scientific">Gomphillus americanus</name>
    <dbReference type="NCBI Taxonomy" id="1940652"/>
    <lineage>
        <taxon>Eukaryota</taxon>
        <taxon>Fungi</taxon>
        <taxon>Dikarya</taxon>
        <taxon>Ascomycota</taxon>
        <taxon>Pezizomycotina</taxon>
        <taxon>Lecanoromycetes</taxon>
        <taxon>OSLEUM clade</taxon>
        <taxon>Ostropomycetidae</taxon>
        <taxon>Ostropales</taxon>
        <taxon>Graphidaceae</taxon>
        <taxon>Gomphilloideae</taxon>
        <taxon>Gomphillus</taxon>
    </lineage>
</organism>
<evidence type="ECO:0000256" key="1">
    <source>
        <dbReference type="ARBA" id="ARBA00001974"/>
    </source>
</evidence>
<evidence type="ECO:0000256" key="19">
    <source>
        <dbReference type="RuleBase" id="RU361226"/>
    </source>
</evidence>
<evidence type="ECO:0000256" key="11">
    <source>
        <dbReference type="ARBA" id="ARBA00023027"/>
    </source>
</evidence>
<keyword evidence="12" id="KW-0496">Mitochondrion</keyword>
<comment type="catalytic activity">
    <reaction evidence="16 19">
        <text>2 Fe(III)-[cytochrome b5] + NADH = 2 Fe(II)-[cytochrome b5] + NAD(+) + H(+)</text>
        <dbReference type="Rhea" id="RHEA:46680"/>
        <dbReference type="Rhea" id="RHEA-COMP:10438"/>
        <dbReference type="Rhea" id="RHEA-COMP:10439"/>
        <dbReference type="ChEBI" id="CHEBI:15378"/>
        <dbReference type="ChEBI" id="CHEBI:29033"/>
        <dbReference type="ChEBI" id="CHEBI:29034"/>
        <dbReference type="ChEBI" id="CHEBI:57540"/>
        <dbReference type="ChEBI" id="CHEBI:57945"/>
        <dbReference type="EC" id="1.6.2.2"/>
    </reaction>
</comment>
<sequence>MSKKWPGTDSGIWSRQYVNFIYVPSALLLVGTAIVKTAWLPYAAALVGVLGAWQYLDMQPKKVLRANVFQEFELREKTVLSHNTAIYRFNLPTPKSILGLPIGQHISVAAKIEGRPKEVVRSYTPITSDEDKGYFDLLVKSYPTGNVSKHMATMKIGQALKVKGPKGAMVYTPNMVRHFGMIAGGTGITPMLQVVKAIIRCRARNGGTDRTEVDLIFANVNKEDILLKEDLDSLAAEDDKFRVHYVLNNPPEGWTGGVGFVTADMIKSKLPAPANDIKILICGPPPMVIAMKKATESLGYEKTQPTSKLEDQVFCF</sequence>
<reference evidence="22" key="1">
    <citation type="submission" date="2021-03" db="EMBL/GenBank/DDBJ databases">
        <authorList>
            <person name="Tagirdzhanova G."/>
        </authorList>
    </citation>
    <scope>NUCLEOTIDE SEQUENCE</scope>
</reference>
<evidence type="ECO:0000256" key="20">
    <source>
        <dbReference type="SAM" id="Phobius"/>
    </source>
</evidence>
<feature type="binding site" evidence="18">
    <location>
        <position position="147"/>
    </location>
    <ligand>
        <name>FAD</name>
        <dbReference type="ChEBI" id="CHEBI:57692"/>
    </ligand>
</feature>
<protein>
    <recommendedName>
        <fullName evidence="19">NADH-cytochrome b5 reductase</fullName>
        <ecNumber evidence="19">1.6.2.2</ecNumber>
    </recommendedName>
</protein>
<dbReference type="GO" id="GO:0005783">
    <property type="term" value="C:endoplasmic reticulum"/>
    <property type="evidence" value="ECO:0007669"/>
    <property type="project" value="TreeGrafter"/>
</dbReference>
<evidence type="ECO:0000256" key="5">
    <source>
        <dbReference type="ARBA" id="ARBA00022630"/>
    </source>
</evidence>
<dbReference type="InterPro" id="IPR008333">
    <property type="entry name" value="Cbr1-like_FAD-bd_dom"/>
</dbReference>
<evidence type="ECO:0000256" key="3">
    <source>
        <dbReference type="ARBA" id="ARBA00005156"/>
    </source>
</evidence>
<dbReference type="PRINTS" id="PR00406">
    <property type="entry name" value="CYTB5RDTASE"/>
</dbReference>
<gene>
    <name evidence="22" type="primary">CBR1</name>
    <name evidence="22" type="ORF">GOMPHAMPRED_006343</name>
</gene>
<dbReference type="FunFam" id="2.40.30.10:FF:000032">
    <property type="entry name" value="NADH-cytochrome b5 reductase"/>
    <property type="match status" value="1"/>
</dbReference>
<evidence type="ECO:0000256" key="6">
    <source>
        <dbReference type="ARBA" id="ARBA00022692"/>
    </source>
</evidence>
<dbReference type="InterPro" id="IPR001709">
    <property type="entry name" value="Flavoprot_Pyr_Nucl_cyt_Rdtase"/>
</dbReference>
<keyword evidence="13 20" id="KW-0472">Membrane</keyword>
<dbReference type="Gene3D" id="3.40.50.80">
    <property type="entry name" value="Nucleotide-binding domain of ferredoxin-NADP reductase (FNR) module"/>
    <property type="match status" value="1"/>
</dbReference>
<accession>A0A8H3HZF3</accession>
<dbReference type="InterPro" id="IPR039261">
    <property type="entry name" value="FNR_nucleotide-bd"/>
</dbReference>
<evidence type="ECO:0000256" key="16">
    <source>
        <dbReference type="ARBA" id="ARBA00047682"/>
    </source>
</evidence>
<dbReference type="Pfam" id="PF00175">
    <property type="entry name" value="NAD_binding_1"/>
    <property type="match status" value="1"/>
</dbReference>
<evidence type="ECO:0000313" key="23">
    <source>
        <dbReference type="Proteomes" id="UP000664169"/>
    </source>
</evidence>
<dbReference type="FunFam" id="3.40.50.80:FF:000019">
    <property type="entry name" value="NADH-cytochrome b5 reductase"/>
    <property type="match status" value="1"/>
</dbReference>
<evidence type="ECO:0000256" key="8">
    <source>
        <dbReference type="ARBA" id="ARBA00022827"/>
    </source>
</evidence>
<keyword evidence="8 18" id="KW-0274">FAD</keyword>
<dbReference type="PROSITE" id="PS51384">
    <property type="entry name" value="FAD_FR"/>
    <property type="match status" value="1"/>
</dbReference>
<evidence type="ECO:0000256" key="9">
    <source>
        <dbReference type="ARBA" id="ARBA00022989"/>
    </source>
</evidence>
<feature type="binding site" evidence="18">
    <location>
        <position position="189"/>
    </location>
    <ligand>
        <name>FAD</name>
        <dbReference type="ChEBI" id="CHEBI:57692"/>
    </ligand>
</feature>
<name>A0A8H3HZF3_9LECA</name>
<keyword evidence="10 19" id="KW-0560">Oxidoreductase</keyword>
<dbReference type="InterPro" id="IPR017938">
    <property type="entry name" value="Riboflavin_synthase-like_b-brl"/>
</dbReference>
<evidence type="ECO:0000259" key="21">
    <source>
        <dbReference type="PROSITE" id="PS51384"/>
    </source>
</evidence>
<keyword evidence="23" id="KW-1185">Reference proteome</keyword>
<feature type="domain" description="FAD-binding FR-type" evidence="21">
    <location>
        <begin position="67"/>
        <end position="172"/>
    </location>
</feature>
<dbReference type="Pfam" id="PF00970">
    <property type="entry name" value="FAD_binding_6"/>
    <property type="match status" value="1"/>
</dbReference>